<evidence type="ECO:0000256" key="1">
    <source>
        <dbReference type="ARBA" id="ARBA00022908"/>
    </source>
</evidence>
<dbReference type="PANTHER" id="PTHR36172">
    <property type="match status" value="1"/>
</dbReference>
<dbReference type="SMART" id="SM00857">
    <property type="entry name" value="Resolvase"/>
    <property type="match status" value="1"/>
</dbReference>
<dbReference type="GO" id="GO:0003677">
    <property type="term" value="F:DNA binding"/>
    <property type="evidence" value="ECO:0007669"/>
    <property type="project" value="UniProtKB-KW"/>
</dbReference>
<keyword evidence="1" id="KW-0229">DNA integration</keyword>
<dbReference type="RefSeq" id="WP_012598401.1">
    <property type="nucleotide sequence ID" value="NC_011729.1"/>
</dbReference>
<evidence type="ECO:0000256" key="3">
    <source>
        <dbReference type="ARBA" id="ARBA00023172"/>
    </source>
</evidence>
<dbReference type="OrthoDB" id="572247at2"/>
<dbReference type="GO" id="GO:0015074">
    <property type="term" value="P:DNA integration"/>
    <property type="evidence" value="ECO:0007669"/>
    <property type="project" value="UniProtKB-KW"/>
</dbReference>
<evidence type="ECO:0000256" key="4">
    <source>
        <dbReference type="PIRSR" id="PIRSR606118-50"/>
    </source>
</evidence>
<dbReference type="Gene3D" id="1.10.287.2170">
    <property type="match status" value="1"/>
</dbReference>
<dbReference type="KEGG" id="cyc:PCC7424_2935"/>
<dbReference type="InterPro" id="IPR041657">
    <property type="entry name" value="HTH_17"/>
</dbReference>
<evidence type="ECO:0000256" key="2">
    <source>
        <dbReference type="ARBA" id="ARBA00023125"/>
    </source>
</evidence>
<accession>B7K9Y3</accession>
<dbReference type="EMBL" id="CP001291">
    <property type="protein sequence ID" value="ACK71339.1"/>
    <property type="molecule type" value="Genomic_DNA"/>
</dbReference>
<dbReference type="KEGG" id="cyc:PCC7424_1000"/>
<proteinExistence type="predicted"/>
<dbReference type="GO" id="GO:0000150">
    <property type="term" value="F:DNA strand exchange activity"/>
    <property type="evidence" value="ECO:0007669"/>
    <property type="project" value="InterPro"/>
</dbReference>
<evidence type="ECO:0000313" key="9">
    <source>
        <dbReference type="Proteomes" id="UP000002384"/>
    </source>
</evidence>
<dbReference type="Gene3D" id="1.10.1660.10">
    <property type="match status" value="1"/>
</dbReference>
<dbReference type="InterPro" id="IPR006118">
    <property type="entry name" value="Recombinase_CS"/>
</dbReference>
<dbReference type="AlphaFoldDB" id="B7K9Y3"/>
<dbReference type="InterPro" id="IPR051491">
    <property type="entry name" value="Recombinase/Transposase-rel"/>
</dbReference>
<dbReference type="InterPro" id="IPR009061">
    <property type="entry name" value="DNA-bd_dom_put_sf"/>
</dbReference>
<keyword evidence="9" id="KW-1185">Reference proteome</keyword>
<evidence type="ECO:0000256" key="5">
    <source>
        <dbReference type="PROSITE-ProRule" id="PRU10137"/>
    </source>
</evidence>
<dbReference type="FunFam" id="3.40.50.1390:FF:000002">
    <property type="entry name" value="ORF1 in transposon ISC1904"/>
    <property type="match status" value="1"/>
</dbReference>
<dbReference type="PROSITE" id="PS00397">
    <property type="entry name" value="RECOMBINASES_1"/>
    <property type="match status" value="1"/>
</dbReference>
<gene>
    <name evidence="7" type="ordered locus">PCC7424_1000</name>
    <name evidence="8" type="ordered locus">PCC7424_2935</name>
</gene>
<dbReference type="Proteomes" id="UP000002384">
    <property type="component" value="Chromosome"/>
</dbReference>
<organism evidence="8 9">
    <name type="scientific">Gloeothece citriformis (strain PCC 7424)</name>
    <name type="common">Cyanothece sp. (strain PCC 7424)</name>
    <dbReference type="NCBI Taxonomy" id="65393"/>
    <lineage>
        <taxon>Bacteria</taxon>
        <taxon>Bacillati</taxon>
        <taxon>Cyanobacteriota</taxon>
        <taxon>Cyanophyceae</taxon>
        <taxon>Oscillatoriophycideae</taxon>
        <taxon>Chroococcales</taxon>
        <taxon>Aphanothecaceae</taxon>
        <taxon>Gloeothece</taxon>
        <taxon>Gloeothece citriformis</taxon>
    </lineage>
</organism>
<dbReference type="Pfam" id="PF12728">
    <property type="entry name" value="HTH_17"/>
    <property type="match status" value="1"/>
</dbReference>
<dbReference type="Gene3D" id="3.40.50.1390">
    <property type="entry name" value="Resolvase, N-terminal catalytic domain"/>
    <property type="match status" value="1"/>
</dbReference>
<dbReference type="HOGENOM" id="CLU_082093_0_1_3"/>
<dbReference type="eggNOG" id="COG2452">
    <property type="taxonomic scope" value="Bacteria"/>
</dbReference>
<keyword evidence="2" id="KW-0238">DNA-binding</keyword>
<dbReference type="InterPro" id="IPR048046">
    <property type="entry name" value="Transpos_IS607"/>
</dbReference>
<sequence length="206" mass="24030">MKEKLLTTAETCEMLHVSRWTLKKWEDSEELIPIRTKGGHRRYKLSDVNRLIGNKMTSEDTNPDIVAVYCRVSSHEQKTKGDLDRQKARVLEHCLKKKYNVEYIFTEVGSGMNDNRSQLKRLFHLVRSHLINRVLIEHKDRLTRFNYSFLEAFFSSHGVVIECLENILPKSYEAELVEDIVSLMASMSAKIYGKRSACNRKKKAHL</sequence>
<dbReference type="Pfam" id="PF00239">
    <property type="entry name" value="Resolvase"/>
    <property type="match status" value="1"/>
</dbReference>
<reference evidence="8" key="1">
    <citation type="submission" date="2008-12" db="EMBL/GenBank/DDBJ databases">
        <title>Complete sequence of chromosome Cyanothece sp. PCC 7424.</title>
        <authorList>
            <consortium name="US DOE Joint Genome Institute"/>
            <person name="Lucas S."/>
            <person name="Copeland A."/>
            <person name="Lapidus A."/>
            <person name="Glavina del Rio T."/>
            <person name="Dalin E."/>
            <person name="Tice H."/>
            <person name="Bruce D."/>
            <person name="Goodwin L."/>
            <person name="Pitluck S."/>
            <person name="Chertkov O."/>
            <person name="Brettin T."/>
            <person name="Detter J.C."/>
            <person name="Han C."/>
            <person name="Larimer F."/>
            <person name="Land M."/>
            <person name="Hauser L."/>
            <person name="Kyrpides N."/>
            <person name="Mikhailova N."/>
            <person name="Liberton M."/>
            <person name="Stoeckel J."/>
            <person name="Banerjee A."/>
            <person name="Singh A."/>
            <person name="Page L."/>
            <person name="Sato H."/>
            <person name="Zhao L."/>
            <person name="Sherman L."/>
            <person name="Pakrasi H."/>
            <person name="Richardson P."/>
        </authorList>
    </citation>
    <scope>NUCLEOTIDE SEQUENCE</scope>
    <source>
        <strain evidence="8">PCC 7424</strain>
    </source>
</reference>
<dbReference type="InterPro" id="IPR036162">
    <property type="entry name" value="Resolvase-like_N_sf"/>
</dbReference>
<dbReference type="NCBIfam" id="NF033518">
    <property type="entry name" value="transpos_IS607"/>
    <property type="match status" value="1"/>
</dbReference>
<dbReference type="EMBL" id="CP001291">
    <property type="protein sequence ID" value="ACK69454.1"/>
    <property type="molecule type" value="Genomic_DNA"/>
</dbReference>
<feature type="domain" description="Resolvase/invertase-type recombinase catalytic" evidence="6">
    <location>
        <begin position="65"/>
        <end position="206"/>
    </location>
</feature>
<dbReference type="SUPFAM" id="SSF46955">
    <property type="entry name" value="Putative DNA-binding domain"/>
    <property type="match status" value="1"/>
</dbReference>
<feature type="active site" description="O-(5'-phospho-DNA)-serine intermediate" evidence="4 5">
    <location>
        <position position="73"/>
    </location>
</feature>
<dbReference type="InterPro" id="IPR006119">
    <property type="entry name" value="Resolv_N"/>
</dbReference>
<dbReference type="PANTHER" id="PTHR36172:SF1">
    <property type="entry name" value="RESOLVASE-RELATED"/>
    <property type="match status" value="1"/>
</dbReference>
<protein>
    <submittedName>
        <fullName evidence="8">Resolvase domain protein</fullName>
    </submittedName>
</protein>
<dbReference type="PROSITE" id="PS51736">
    <property type="entry name" value="RECOMBINASES_3"/>
    <property type="match status" value="1"/>
</dbReference>
<evidence type="ECO:0000259" key="6">
    <source>
        <dbReference type="PROSITE" id="PS51736"/>
    </source>
</evidence>
<evidence type="ECO:0000313" key="7">
    <source>
        <dbReference type="EMBL" id="ACK69454.1"/>
    </source>
</evidence>
<dbReference type="SUPFAM" id="SSF53041">
    <property type="entry name" value="Resolvase-like"/>
    <property type="match status" value="1"/>
</dbReference>
<name>B7K9Y3_GLOC7</name>
<evidence type="ECO:0000313" key="8">
    <source>
        <dbReference type="EMBL" id="ACK71339.1"/>
    </source>
</evidence>
<dbReference type="STRING" id="65393.PCC7424_1000"/>
<keyword evidence="3" id="KW-0233">DNA recombination</keyword>
<dbReference type="CDD" id="cd04762">
    <property type="entry name" value="HTH_MerR-trunc"/>
    <property type="match status" value="1"/>
</dbReference>
<reference evidence="9" key="2">
    <citation type="journal article" date="2011" name="MBio">
        <title>Novel metabolic attributes of the genus Cyanothece, comprising a group of unicellular nitrogen-fixing Cyanobacteria.</title>
        <authorList>
            <person name="Bandyopadhyay A."/>
            <person name="Elvitigala T."/>
            <person name="Welsh E."/>
            <person name="Stockel J."/>
            <person name="Liberton M."/>
            <person name="Min H."/>
            <person name="Sherman L.A."/>
            <person name="Pakrasi H.B."/>
        </authorList>
    </citation>
    <scope>NUCLEOTIDE SEQUENCE [LARGE SCALE GENOMIC DNA]</scope>
    <source>
        <strain evidence="9">PCC 7424</strain>
    </source>
</reference>